<keyword evidence="13" id="KW-1185">Reference proteome</keyword>
<evidence type="ECO:0000256" key="3">
    <source>
        <dbReference type="ARBA" id="ARBA00009471"/>
    </source>
</evidence>
<accession>A0ABD2Q1G3</accession>
<keyword evidence="6" id="KW-0963">Cytoplasm</keyword>
<sequence length="436" mass="49574">MPTFRLNEDNEQLLERLHLNQDQGESLGKSEVEEEMDDTLVEQPAEDFADDDDGPAFVMDEPEYPQSPLHHDTLFDQSQLNEEAAQYVDELRSMINTKMELYGKNHTDLLGLWAGPEHWQRKFKRARKLVSIQECGLEKQKKGLAAKRVKLIAYAEMKEEEQENMTASGKVVKLVSNAIQLASGKKQISQKLNEKTLAKNLNTTFILAREQFEENCDILSLESPRISVLGFRIPSTKLKQLETEDRMYDDDVDDLPGNMSIPIDDDDEDDGAYHEFPLLTQGADLDLLTQPRLVSQIQVAYAKTAKTINVKLLKQHMWDRIKGLPEEPKAEGVSSVRLSGLMLSTAQSVDKKTAKQLSFPIMFNCLLHLANEKNFSLSGSETLLMRDMQLQRFLESDVKEEISYFAAKTTSHANTAKRQTRIDDWLADDEAVSFQS</sequence>
<name>A0ABD2Q1G3_9PLAT</name>
<evidence type="ECO:0000313" key="13">
    <source>
        <dbReference type="Proteomes" id="UP001626550"/>
    </source>
</evidence>
<dbReference type="GO" id="GO:0005694">
    <property type="term" value="C:chromosome"/>
    <property type="evidence" value="ECO:0007669"/>
    <property type="project" value="UniProtKB-SubCell"/>
</dbReference>
<evidence type="ECO:0000256" key="4">
    <source>
        <dbReference type="ARBA" id="ARBA00016065"/>
    </source>
</evidence>
<evidence type="ECO:0000256" key="5">
    <source>
        <dbReference type="ARBA" id="ARBA00022454"/>
    </source>
</evidence>
<dbReference type="EMBL" id="JBJKFK010001396">
    <property type="protein sequence ID" value="KAL3313203.1"/>
    <property type="molecule type" value="Genomic_DNA"/>
</dbReference>
<evidence type="ECO:0000313" key="12">
    <source>
        <dbReference type="EMBL" id="KAL3313203.1"/>
    </source>
</evidence>
<dbReference type="PANTHER" id="PTHR13108">
    <property type="entry name" value="CONDENSIN COMPLEX SUBUNIT 2"/>
    <property type="match status" value="1"/>
</dbReference>
<keyword evidence="10" id="KW-0131">Cell cycle</keyword>
<dbReference type="AlphaFoldDB" id="A0ABD2Q1G3"/>
<evidence type="ECO:0000256" key="9">
    <source>
        <dbReference type="ARBA" id="ARBA00023067"/>
    </source>
</evidence>
<evidence type="ECO:0000256" key="2">
    <source>
        <dbReference type="ARBA" id="ARBA00004496"/>
    </source>
</evidence>
<feature type="region of interest" description="Disordered" evidence="11">
    <location>
        <begin position="19"/>
        <end position="39"/>
    </location>
</feature>
<evidence type="ECO:0000256" key="10">
    <source>
        <dbReference type="ARBA" id="ARBA00023306"/>
    </source>
</evidence>
<reference evidence="12 13" key="1">
    <citation type="submission" date="2024-11" db="EMBL/GenBank/DDBJ databases">
        <title>Adaptive evolution of stress response genes in parasites aligns with host niche diversity.</title>
        <authorList>
            <person name="Hahn C."/>
            <person name="Resl P."/>
        </authorList>
    </citation>
    <scope>NUCLEOTIDE SEQUENCE [LARGE SCALE GENOMIC DNA]</scope>
    <source>
        <strain evidence="12">EGGRZ-B1_66</strain>
        <tissue evidence="12">Body</tissue>
    </source>
</reference>
<proteinExistence type="inferred from homology"/>
<dbReference type="PANTHER" id="PTHR13108:SF9">
    <property type="entry name" value="CONDENSIN COMPLEX SUBUNIT 2"/>
    <property type="match status" value="1"/>
</dbReference>
<dbReference type="GO" id="GO:0051301">
    <property type="term" value="P:cell division"/>
    <property type="evidence" value="ECO:0007669"/>
    <property type="project" value="UniProtKB-KW"/>
</dbReference>
<protein>
    <recommendedName>
        <fullName evidence="4">Condensin complex subunit 2</fullName>
    </recommendedName>
</protein>
<keyword evidence="8" id="KW-0498">Mitosis</keyword>
<comment type="caution">
    <text evidence="12">The sequence shown here is derived from an EMBL/GenBank/DDBJ whole genome shotgun (WGS) entry which is preliminary data.</text>
</comment>
<keyword evidence="5" id="KW-0158">Chromosome</keyword>
<dbReference type="Proteomes" id="UP001626550">
    <property type="component" value="Unassembled WGS sequence"/>
</dbReference>
<comment type="subcellular location">
    <subcellularLocation>
        <location evidence="1">Chromosome</location>
    </subcellularLocation>
    <subcellularLocation>
        <location evidence="2">Cytoplasm</location>
    </subcellularLocation>
</comment>
<dbReference type="InterPro" id="IPR022816">
    <property type="entry name" value="Condensin_barren_su2"/>
</dbReference>
<evidence type="ECO:0000256" key="11">
    <source>
        <dbReference type="SAM" id="MobiDB-lite"/>
    </source>
</evidence>
<evidence type="ECO:0000256" key="8">
    <source>
        <dbReference type="ARBA" id="ARBA00022776"/>
    </source>
</evidence>
<comment type="similarity">
    <text evidence="3">Belongs to the CND2 (condensin subunit 2) family.</text>
</comment>
<keyword evidence="9" id="KW-0226">DNA condensation</keyword>
<evidence type="ECO:0000256" key="1">
    <source>
        <dbReference type="ARBA" id="ARBA00004286"/>
    </source>
</evidence>
<dbReference type="GO" id="GO:0005737">
    <property type="term" value="C:cytoplasm"/>
    <property type="evidence" value="ECO:0007669"/>
    <property type="project" value="UniProtKB-SubCell"/>
</dbReference>
<gene>
    <name evidence="12" type="ORF">Ciccas_008196</name>
</gene>
<keyword evidence="7" id="KW-0132">Cell division</keyword>
<dbReference type="GO" id="GO:0030261">
    <property type="term" value="P:chromosome condensation"/>
    <property type="evidence" value="ECO:0007669"/>
    <property type="project" value="UniProtKB-KW"/>
</dbReference>
<evidence type="ECO:0000256" key="7">
    <source>
        <dbReference type="ARBA" id="ARBA00022618"/>
    </source>
</evidence>
<organism evidence="12 13">
    <name type="scientific">Cichlidogyrus casuarinus</name>
    <dbReference type="NCBI Taxonomy" id="1844966"/>
    <lineage>
        <taxon>Eukaryota</taxon>
        <taxon>Metazoa</taxon>
        <taxon>Spiralia</taxon>
        <taxon>Lophotrochozoa</taxon>
        <taxon>Platyhelminthes</taxon>
        <taxon>Monogenea</taxon>
        <taxon>Monopisthocotylea</taxon>
        <taxon>Dactylogyridea</taxon>
        <taxon>Ancyrocephalidae</taxon>
        <taxon>Cichlidogyrus</taxon>
    </lineage>
</organism>
<evidence type="ECO:0000256" key="6">
    <source>
        <dbReference type="ARBA" id="ARBA00022490"/>
    </source>
</evidence>
<dbReference type="Pfam" id="PF05786">
    <property type="entry name" value="Cnd2"/>
    <property type="match status" value="1"/>
</dbReference>